<feature type="compositionally biased region" description="Low complexity" evidence="1">
    <location>
        <begin position="1117"/>
        <end position="1134"/>
    </location>
</feature>
<feature type="compositionally biased region" description="Basic and acidic residues" evidence="1">
    <location>
        <begin position="917"/>
        <end position="942"/>
    </location>
</feature>
<feature type="region of interest" description="Disordered" evidence="1">
    <location>
        <begin position="532"/>
        <end position="571"/>
    </location>
</feature>
<dbReference type="AlphaFoldDB" id="A0AAE0WMT1"/>
<feature type="compositionally biased region" description="Low complexity" evidence="1">
    <location>
        <begin position="538"/>
        <end position="547"/>
    </location>
</feature>
<feature type="compositionally biased region" description="Basic and acidic residues" evidence="1">
    <location>
        <begin position="1062"/>
        <end position="1081"/>
    </location>
</feature>
<name>A0AAE0WMT1_9PEZI</name>
<dbReference type="Proteomes" id="UP001274830">
    <property type="component" value="Unassembled WGS sequence"/>
</dbReference>
<evidence type="ECO:0000313" key="3">
    <source>
        <dbReference type="Proteomes" id="UP001274830"/>
    </source>
</evidence>
<feature type="region of interest" description="Disordered" evidence="1">
    <location>
        <begin position="609"/>
        <end position="711"/>
    </location>
</feature>
<dbReference type="EMBL" id="JAUTXT010000018">
    <property type="protein sequence ID" value="KAK3674693.1"/>
    <property type="molecule type" value="Genomic_DNA"/>
</dbReference>
<accession>A0AAE0WMT1</accession>
<reference evidence="2" key="1">
    <citation type="submission" date="2023-07" db="EMBL/GenBank/DDBJ databases">
        <title>Black Yeasts Isolated from many extreme environments.</title>
        <authorList>
            <person name="Coleine C."/>
            <person name="Stajich J.E."/>
            <person name="Selbmann L."/>
        </authorList>
    </citation>
    <scope>NUCLEOTIDE SEQUENCE</scope>
    <source>
        <strain evidence="2">CCFEE 5485</strain>
    </source>
</reference>
<feature type="region of interest" description="Disordered" evidence="1">
    <location>
        <begin position="400"/>
        <end position="468"/>
    </location>
</feature>
<evidence type="ECO:0000313" key="2">
    <source>
        <dbReference type="EMBL" id="KAK3674693.1"/>
    </source>
</evidence>
<protein>
    <submittedName>
        <fullName evidence="2">Uncharacterized protein</fullName>
    </submittedName>
</protein>
<proteinExistence type="predicted"/>
<organism evidence="2 3">
    <name type="scientific">Recurvomyces mirabilis</name>
    <dbReference type="NCBI Taxonomy" id="574656"/>
    <lineage>
        <taxon>Eukaryota</taxon>
        <taxon>Fungi</taxon>
        <taxon>Dikarya</taxon>
        <taxon>Ascomycota</taxon>
        <taxon>Pezizomycotina</taxon>
        <taxon>Dothideomycetes</taxon>
        <taxon>Dothideomycetidae</taxon>
        <taxon>Mycosphaerellales</taxon>
        <taxon>Teratosphaeriaceae</taxon>
        <taxon>Recurvomyces</taxon>
    </lineage>
</organism>
<feature type="region of interest" description="Disordered" evidence="1">
    <location>
        <begin position="723"/>
        <end position="793"/>
    </location>
</feature>
<feature type="compositionally biased region" description="Polar residues" evidence="1">
    <location>
        <begin position="1172"/>
        <end position="1184"/>
    </location>
</feature>
<feature type="region of interest" description="Disordered" evidence="1">
    <location>
        <begin position="911"/>
        <end position="1003"/>
    </location>
</feature>
<gene>
    <name evidence="2" type="ORF">LTR78_005415</name>
</gene>
<feature type="compositionally biased region" description="Polar residues" evidence="1">
    <location>
        <begin position="609"/>
        <end position="641"/>
    </location>
</feature>
<comment type="caution">
    <text evidence="2">The sequence shown here is derived from an EMBL/GenBank/DDBJ whole genome shotgun (WGS) entry which is preliminary data.</text>
</comment>
<feature type="compositionally biased region" description="Polar residues" evidence="1">
    <location>
        <begin position="556"/>
        <end position="567"/>
    </location>
</feature>
<sequence length="1208" mass="132905">MASANTVETALGRLGNKPVYFADCCAGISWLLLESLAARLPPAPALVLSIGSGSGLLEGILLRATDEVVNIYGVEVGSCQNKHLPLERILRVPCTASVHTDAMLASTLLFVYPRKVELIRNYIDSFRDGAVEQVVWYGHKSDWPEVKKELSPFLFTIETIGEPDIADHEILVVATFTSMGGFLQRWVLINTTSCNFEPEYNIHQGDISMPTQAHSKVPATRLSNGLIDIWEHAALLYHGYEWQGAASAFRFLAQQVEAHDLKQLCSINISLIQARMGEYRAARDTLLEGSTTRISLALTPYILGLIEWELGHAIQAESCLNASLELLLRHGSEDLNSRGMAFVLRAEDVRMHLTMLRESRLRTAMGEVMPVLAMRLTAECIFEAPARSSHPHDAQAWYERDGPEFHGRPSSGELLQPTVYVPPDTRATDSRQKAVDSFTASDGQERSLPTPYSPPARVPQRPRTRPTRVVSSLYSNDDDEAEMQARVSGIISAAGSSAPRSALARQLGAVPPSPATSNEPLRAIVDEVDRAFSPSPAPSLRLSGSARPRPRPRSSIMSTKSMASQNALPGPRPKYVPLMEAAKARGMYQTAPIGLTNMIVISPQASTDIRRGLSSQPSLKQWPSMQSTQVSSTKRTGSTAERSPYVTLTSAARQSEAQSTASSSSLRQSSTGRVTNDSGRKFIANPGLQRDTAHDSKLPAHPRIGRWTEDGQLEDDWLDKISRKIAGPSAQPKPRRESKKRASKDSGSTSSSRHGFSPIFSRFQGQSKSTSTSITISPPEHEKPPVFSSLPLDSRQAGIRIPRDPRGQQEDLRLLAQFCREYDGTPFPELSRRMLVRNNALDDMAHFDSDDDEPEPTTTDIELAIFLRNAARDRLCLDEKGNFNYRHAREDMLIGAPDPFLNGLTLRKAKKGNSAPKDLENVKGKTVDPAPHQDRHQHHDSELLLPTSYNPSRSLPPAGNYGTYNPFTSSSSSSSPPPTPSTTSTRRSIQIAPPPHRSIQMIPVPPTPRKTGAWDHLHTAASSSSSLFAGSTNSIDTIERRRRATDAALRMLEGRCRVRRDGKGDVTGRETVRSGREEVGDQPKCLRLGGEGKGKRLTGGTAGYGRAVAERDRRQGVQRQEQMEQQSLQQQAQHRQAEHQQKHQQQAHQHQQEAQREQTLLRPPPRPQPQQDSSSEGGSITDSLTPAPLRIASSKVFGLGGWDGKRKP</sequence>
<feature type="region of interest" description="Disordered" evidence="1">
    <location>
        <begin position="1062"/>
        <end position="1208"/>
    </location>
</feature>
<keyword evidence="3" id="KW-1185">Reference proteome</keyword>
<feature type="compositionally biased region" description="Low complexity" evidence="1">
    <location>
        <begin position="649"/>
        <end position="673"/>
    </location>
</feature>
<feature type="compositionally biased region" description="Low complexity" evidence="1">
    <location>
        <begin position="745"/>
        <end position="757"/>
    </location>
</feature>
<feature type="compositionally biased region" description="Low complexity" evidence="1">
    <location>
        <begin position="767"/>
        <end position="777"/>
    </location>
</feature>
<evidence type="ECO:0000256" key="1">
    <source>
        <dbReference type="SAM" id="MobiDB-lite"/>
    </source>
</evidence>